<feature type="domain" description="RNA polymerase sigma-70 region 2" evidence="4">
    <location>
        <begin position="23"/>
        <end position="76"/>
    </location>
</feature>
<keyword evidence="6" id="KW-1185">Reference proteome</keyword>
<evidence type="ECO:0000313" key="6">
    <source>
        <dbReference type="Proteomes" id="UP000568380"/>
    </source>
</evidence>
<dbReference type="InterPro" id="IPR013325">
    <property type="entry name" value="RNA_pol_sigma_r2"/>
</dbReference>
<dbReference type="PANTHER" id="PTHR43133">
    <property type="entry name" value="RNA POLYMERASE ECF-TYPE SIGMA FACTO"/>
    <property type="match status" value="1"/>
</dbReference>
<evidence type="ECO:0000259" key="4">
    <source>
        <dbReference type="Pfam" id="PF04542"/>
    </source>
</evidence>
<dbReference type="PANTHER" id="PTHR43133:SF62">
    <property type="entry name" value="RNA POLYMERASE SIGMA FACTOR SIGZ"/>
    <property type="match status" value="1"/>
</dbReference>
<dbReference type="InterPro" id="IPR039425">
    <property type="entry name" value="RNA_pol_sigma-70-like"/>
</dbReference>
<dbReference type="Gene3D" id="1.10.1740.10">
    <property type="match status" value="1"/>
</dbReference>
<sequence>MAEDEDLRARLLCGDLRALEAAYDLHAPSVYGVAVRVTGSAATAEAITEEVFAALWERPGSYDPRHGTLRAWLVTRSLHESALRSAVS</sequence>
<dbReference type="GO" id="GO:0016987">
    <property type="term" value="F:sigma factor activity"/>
    <property type="evidence" value="ECO:0007669"/>
    <property type="project" value="UniProtKB-KW"/>
</dbReference>
<dbReference type="EMBL" id="JACHIN010000013">
    <property type="protein sequence ID" value="MBB5082385.1"/>
    <property type="molecule type" value="Genomic_DNA"/>
</dbReference>
<dbReference type="GO" id="GO:0006352">
    <property type="term" value="P:DNA-templated transcription initiation"/>
    <property type="evidence" value="ECO:0007669"/>
    <property type="project" value="InterPro"/>
</dbReference>
<protein>
    <submittedName>
        <fullName evidence="5">RNA polymerase sigma-70 factor (ECF subfamily)</fullName>
    </submittedName>
</protein>
<evidence type="ECO:0000256" key="3">
    <source>
        <dbReference type="ARBA" id="ARBA00023163"/>
    </source>
</evidence>
<evidence type="ECO:0000256" key="1">
    <source>
        <dbReference type="ARBA" id="ARBA00023015"/>
    </source>
</evidence>
<dbReference type="InterPro" id="IPR007627">
    <property type="entry name" value="RNA_pol_sigma70_r2"/>
</dbReference>
<evidence type="ECO:0000313" key="5">
    <source>
        <dbReference type="EMBL" id="MBB5082385.1"/>
    </source>
</evidence>
<dbReference type="AlphaFoldDB" id="A0A7W8ABY5"/>
<dbReference type="RefSeq" id="WP_184970561.1">
    <property type="nucleotide sequence ID" value="NZ_JACHIN010000013.1"/>
</dbReference>
<evidence type="ECO:0000256" key="2">
    <source>
        <dbReference type="ARBA" id="ARBA00023082"/>
    </source>
</evidence>
<reference evidence="5 6" key="1">
    <citation type="submission" date="2020-08" db="EMBL/GenBank/DDBJ databases">
        <title>Genomic Encyclopedia of Type Strains, Phase IV (KMG-IV): sequencing the most valuable type-strain genomes for metagenomic binning, comparative biology and taxonomic classification.</title>
        <authorList>
            <person name="Goeker M."/>
        </authorList>
    </citation>
    <scope>NUCLEOTIDE SEQUENCE [LARGE SCALE GENOMIC DNA]</scope>
    <source>
        <strain evidence="5 6">DSM 45385</strain>
    </source>
</reference>
<keyword evidence="1" id="KW-0805">Transcription regulation</keyword>
<dbReference type="SUPFAM" id="SSF88946">
    <property type="entry name" value="Sigma2 domain of RNA polymerase sigma factors"/>
    <property type="match status" value="1"/>
</dbReference>
<gene>
    <name evidence="5" type="ORF">HNR40_007880</name>
</gene>
<keyword evidence="2" id="KW-0731">Sigma factor</keyword>
<comment type="caution">
    <text evidence="5">The sequence shown here is derived from an EMBL/GenBank/DDBJ whole genome shotgun (WGS) entry which is preliminary data.</text>
</comment>
<dbReference type="Proteomes" id="UP000568380">
    <property type="component" value="Unassembled WGS sequence"/>
</dbReference>
<organism evidence="5 6">
    <name type="scientific">Nonomuraea endophytica</name>
    <dbReference type="NCBI Taxonomy" id="714136"/>
    <lineage>
        <taxon>Bacteria</taxon>
        <taxon>Bacillati</taxon>
        <taxon>Actinomycetota</taxon>
        <taxon>Actinomycetes</taxon>
        <taxon>Streptosporangiales</taxon>
        <taxon>Streptosporangiaceae</taxon>
        <taxon>Nonomuraea</taxon>
    </lineage>
</organism>
<keyword evidence="3" id="KW-0804">Transcription</keyword>
<accession>A0A7W8ABY5</accession>
<name>A0A7W8ABY5_9ACTN</name>
<dbReference type="Pfam" id="PF04542">
    <property type="entry name" value="Sigma70_r2"/>
    <property type="match status" value="1"/>
</dbReference>
<proteinExistence type="predicted"/>